<dbReference type="GO" id="GO:0005886">
    <property type="term" value="C:plasma membrane"/>
    <property type="evidence" value="ECO:0007669"/>
    <property type="project" value="TreeGrafter"/>
</dbReference>
<dbReference type="AlphaFoldDB" id="A0A7W8N3W1"/>
<name>A0A7W8N3W1_9BACT</name>
<feature type="transmembrane region" description="Helical" evidence="1">
    <location>
        <begin position="110"/>
        <end position="131"/>
    </location>
</feature>
<proteinExistence type="predicted"/>
<dbReference type="PANTHER" id="PTHR40106:SF1">
    <property type="entry name" value="INNER MEMBRANE PROTEIN RCLC"/>
    <property type="match status" value="1"/>
</dbReference>
<sequence length="181" mass="19168">MEYVDATSDSVTALPTRRVEVLDGVSFESFGKAFARYGLALVIVWVGLMKFTDYEAQGILPLVSHSPFMAWMLNFTSIRTISAALGVIEITTALLIAVRRLSARAAQIGGLMAICMFLITLSFLLSTPGAWAAPLGGFPALSGGAGGPGQFLAKDVVLLGVSIWVFGEAPNALKLRSRTAV</sequence>
<keyword evidence="1" id="KW-0812">Transmembrane</keyword>
<keyword evidence="1" id="KW-0472">Membrane</keyword>
<evidence type="ECO:0000313" key="2">
    <source>
        <dbReference type="EMBL" id="MBB5342976.1"/>
    </source>
</evidence>
<dbReference type="Pfam" id="PF04224">
    <property type="entry name" value="DUF417"/>
    <property type="match status" value="1"/>
</dbReference>
<keyword evidence="1" id="KW-1133">Transmembrane helix</keyword>
<feature type="transmembrane region" description="Helical" evidence="1">
    <location>
        <begin position="151"/>
        <end position="169"/>
    </location>
</feature>
<dbReference type="EMBL" id="JACHDZ010000001">
    <property type="protein sequence ID" value="MBB5342976.1"/>
    <property type="molecule type" value="Genomic_DNA"/>
</dbReference>
<evidence type="ECO:0000256" key="1">
    <source>
        <dbReference type="SAM" id="Phobius"/>
    </source>
</evidence>
<comment type="caution">
    <text evidence="2">The sequence shown here is derived from an EMBL/GenBank/DDBJ whole genome shotgun (WGS) entry which is preliminary data.</text>
</comment>
<evidence type="ECO:0000313" key="3">
    <source>
        <dbReference type="Proteomes" id="UP000569092"/>
    </source>
</evidence>
<dbReference type="InterPro" id="IPR007339">
    <property type="entry name" value="RclC-like"/>
</dbReference>
<dbReference type="PANTHER" id="PTHR40106">
    <property type="entry name" value="INNER MEMBRANE PROTEIN RCLC"/>
    <property type="match status" value="1"/>
</dbReference>
<gene>
    <name evidence="2" type="ORF">HDF10_000926</name>
</gene>
<accession>A0A7W8N3W1</accession>
<feature type="transmembrane region" description="Helical" evidence="1">
    <location>
        <begin position="34"/>
        <end position="51"/>
    </location>
</feature>
<feature type="transmembrane region" description="Helical" evidence="1">
    <location>
        <begin position="71"/>
        <end position="98"/>
    </location>
</feature>
<protein>
    <submittedName>
        <fullName evidence="2">Membrane protein YkgB</fullName>
    </submittedName>
</protein>
<organism evidence="2 3">
    <name type="scientific">Tunturiibacter lichenicola</name>
    <dbReference type="NCBI Taxonomy" id="2051959"/>
    <lineage>
        <taxon>Bacteria</taxon>
        <taxon>Pseudomonadati</taxon>
        <taxon>Acidobacteriota</taxon>
        <taxon>Terriglobia</taxon>
        <taxon>Terriglobales</taxon>
        <taxon>Acidobacteriaceae</taxon>
        <taxon>Tunturiibacter</taxon>
    </lineage>
</organism>
<reference evidence="2 3" key="1">
    <citation type="submission" date="2020-08" db="EMBL/GenBank/DDBJ databases">
        <title>Genomic Encyclopedia of Type Strains, Phase IV (KMG-V): Genome sequencing to study the core and pangenomes of soil and plant-associated prokaryotes.</title>
        <authorList>
            <person name="Whitman W."/>
        </authorList>
    </citation>
    <scope>NUCLEOTIDE SEQUENCE [LARGE SCALE GENOMIC DNA]</scope>
    <source>
        <strain evidence="2 3">M8US30</strain>
    </source>
</reference>
<dbReference type="GO" id="GO:1901530">
    <property type="term" value="P:response to hypochlorite"/>
    <property type="evidence" value="ECO:0007669"/>
    <property type="project" value="TreeGrafter"/>
</dbReference>
<dbReference type="Proteomes" id="UP000569092">
    <property type="component" value="Unassembled WGS sequence"/>
</dbReference>